<keyword evidence="6" id="KW-0560">Oxidoreductase</keyword>
<dbReference type="InterPro" id="IPR000945">
    <property type="entry name" value="DBH-like"/>
</dbReference>
<keyword evidence="3" id="KW-0325">Glycoprotein</keyword>
<keyword evidence="6" id="KW-0503">Monooxygenase</keyword>
<dbReference type="OrthoDB" id="19261at2759"/>
<dbReference type="InterPro" id="IPR014784">
    <property type="entry name" value="Cu2_ascorb_mOase-like_C"/>
</dbReference>
<dbReference type="Gene3D" id="2.60.40.1210">
    <property type="entry name" value="Cellobiose dehydrogenase, cytochrome domain"/>
    <property type="match status" value="1"/>
</dbReference>
<dbReference type="InterPro" id="IPR008977">
    <property type="entry name" value="PHM/PNGase_F_dom_sf"/>
</dbReference>
<keyword evidence="4" id="KW-0732">Signal</keyword>
<dbReference type="GO" id="GO:0042421">
    <property type="term" value="P:norepinephrine biosynthetic process"/>
    <property type="evidence" value="ECO:0007669"/>
    <property type="project" value="TreeGrafter"/>
</dbReference>
<dbReference type="InterPro" id="IPR036939">
    <property type="entry name" value="Cu2_ascorb_mOase_N_sf"/>
</dbReference>
<feature type="domain" description="DOMON" evidence="5">
    <location>
        <begin position="33"/>
        <end position="153"/>
    </location>
</feature>
<dbReference type="CDD" id="cd09631">
    <property type="entry name" value="DOMON_DOH"/>
    <property type="match status" value="1"/>
</dbReference>
<dbReference type="GO" id="GO:0030667">
    <property type="term" value="C:secretory granule membrane"/>
    <property type="evidence" value="ECO:0007669"/>
    <property type="project" value="TreeGrafter"/>
</dbReference>
<keyword evidence="2" id="KW-1015">Disulfide bond</keyword>
<comment type="caution">
    <text evidence="6">The sequence shown here is derived from an EMBL/GenBank/DDBJ whole genome shotgun (WGS) entry which is preliminary data.</text>
</comment>
<dbReference type="AlphaFoldDB" id="A0A226F160"/>
<evidence type="ECO:0000313" key="6">
    <source>
        <dbReference type="EMBL" id="OXA63167.1"/>
    </source>
</evidence>
<dbReference type="Pfam" id="PF03712">
    <property type="entry name" value="Cu2_monoox_C"/>
    <property type="match status" value="1"/>
</dbReference>
<evidence type="ECO:0000256" key="1">
    <source>
        <dbReference type="ARBA" id="ARBA00010676"/>
    </source>
</evidence>
<dbReference type="GO" id="GO:0004500">
    <property type="term" value="F:dopamine beta-monooxygenase activity"/>
    <property type="evidence" value="ECO:0007669"/>
    <property type="project" value="InterPro"/>
</dbReference>
<dbReference type="SUPFAM" id="SSF49344">
    <property type="entry name" value="CBD9-like"/>
    <property type="match status" value="1"/>
</dbReference>
<dbReference type="Proteomes" id="UP000198287">
    <property type="component" value="Unassembled WGS sequence"/>
</dbReference>
<feature type="signal peptide" evidence="4">
    <location>
        <begin position="1"/>
        <end position="23"/>
    </location>
</feature>
<evidence type="ECO:0000259" key="5">
    <source>
        <dbReference type="PROSITE" id="PS50836"/>
    </source>
</evidence>
<dbReference type="Gene3D" id="2.60.120.230">
    <property type="match status" value="1"/>
</dbReference>
<name>A0A226F160_FOLCA</name>
<dbReference type="InterPro" id="IPR024548">
    <property type="entry name" value="Cu2_monoox_C"/>
</dbReference>
<dbReference type="EMBL" id="LNIX01000001">
    <property type="protein sequence ID" value="OXA63167.1"/>
    <property type="molecule type" value="Genomic_DNA"/>
</dbReference>
<reference evidence="6 7" key="1">
    <citation type="submission" date="2015-12" db="EMBL/GenBank/DDBJ databases">
        <title>The genome of Folsomia candida.</title>
        <authorList>
            <person name="Faddeeva A."/>
            <person name="Derks M.F."/>
            <person name="Anvar Y."/>
            <person name="Smit S."/>
            <person name="Van Straalen N."/>
            <person name="Roelofs D."/>
        </authorList>
    </citation>
    <scope>NUCLEOTIDE SEQUENCE [LARGE SCALE GENOMIC DNA]</scope>
    <source>
        <strain evidence="6 7">VU population</strain>
        <tissue evidence="6">Whole body</tissue>
    </source>
</reference>
<dbReference type="PROSITE" id="PS50836">
    <property type="entry name" value="DOMON"/>
    <property type="match status" value="1"/>
</dbReference>
<evidence type="ECO:0000256" key="3">
    <source>
        <dbReference type="ARBA" id="ARBA00023180"/>
    </source>
</evidence>
<dbReference type="InterPro" id="IPR005018">
    <property type="entry name" value="DOMON_domain"/>
</dbReference>
<dbReference type="Pfam" id="PF01082">
    <property type="entry name" value="Cu2_monooxygen"/>
    <property type="match status" value="1"/>
</dbReference>
<keyword evidence="7" id="KW-1185">Reference proteome</keyword>
<dbReference type="InterPro" id="IPR000323">
    <property type="entry name" value="Cu2_ascorb_mOase_N"/>
</dbReference>
<dbReference type="SUPFAM" id="SSF49742">
    <property type="entry name" value="PHM/PNGase F"/>
    <property type="match status" value="2"/>
</dbReference>
<evidence type="ECO:0000256" key="2">
    <source>
        <dbReference type="ARBA" id="ARBA00023157"/>
    </source>
</evidence>
<protein>
    <submittedName>
        <fullName evidence="6">DBH-like monooxygenase protein 1</fullName>
    </submittedName>
</protein>
<dbReference type="Pfam" id="PF03351">
    <property type="entry name" value="DOMON"/>
    <property type="match status" value="1"/>
</dbReference>
<dbReference type="Gene3D" id="2.60.120.310">
    <property type="entry name" value="Copper type II, ascorbate-dependent monooxygenase, N-terminal domain"/>
    <property type="match status" value="1"/>
</dbReference>
<comment type="similarity">
    <text evidence="1">Belongs to the copper type II ascorbate-dependent monooxygenase family.</text>
</comment>
<dbReference type="InterPro" id="IPR045266">
    <property type="entry name" value="DOH_DOMON"/>
</dbReference>
<dbReference type="InterPro" id="IPR028460">
    <property type="entry name" value="Tbh/DBH"/>
</dbReference>
<dbReference type="PANTHER" id="PTHR10157:SF23">
    <property type="entry name" value="MOXD1 HOMOLOG 1"/>
    <property type="match status" value="1"/>
</dbReference>
<dbReference type="GO" id="GO:0042420">
    <property type="term" value="P:dopamine catabolic process"/>
    <property type="evidence" value="ECO:0007669"/>
    <property type="project" value="TreeGrafter"/>
</dbReference>
<sequence length="594" mass="66453">MAKLIYFVFAILSVVGTARLALGLRTEHISTSPGYIVAWEITDASTRNATITFDLTVQTTGFVGFGISKNGGMGGADIVIGGVFPNGTAYFSDRYAPGNGFPPVDTSQDWVLHSALENDTHTVLRVSRLLDTCDLEGDVVITRDTFRYIWSIGATDDIEYHGSDNRGSYAVNILADAYPDVDLSLFDTFDAITNITLPSKDTTYWCTVHRSPVFNGKQHAVAFGPVLLGPASKHSHHLSLYSCTPPEGEDPVEFFEKYITQGGIDCLEPEPGSISAYRYCTELVYTFTIGGRIMHMPEGVGFPIGEDTNMYYLMESHFDNPDQLSDVTFETGVRIYHTSDLRPIEAGVMRIGQMYDYNFVIPPSSTNYVVVGHCSSNCTSQWVPAEGVDIFNVMLHSHAYGTKMKVRQFRNGTEQPWVLNDDNYDNDYQDNRNIPLVKFMPGDQMAIECHYDNSMLSPPSGVLGGFGTRREMCEVVYYYYPKMGLENCRSNILKQNILNFFGVSVEEIDDSLTNPIITAPPPLAGLRFLEYINLIVWNDVVRGQLEQLMRYSLHEEQCGGDGFQKMAQEETYYVTYPEIVEEYVPPNSECPTQN</sequence>
<dbReference type="PANTHER" id="PTHR10157">
    <property type="entry name" value="DOPAMINE BETA HYDROXYLASE RELATED"/>
    <property type="match status" value="1"/>
</dbReference>
<evidence type="ECO:0000256" key="4">
    <source>
        <dbReference type="SAM" id="SignalP"/>
    </source>
</evidence>
<dbReference type="GO" id="GO:0005507">
    <property type="term" value="F:copper ion binding"/>
    <property type="evidence" value="ECO:0007669"/>
    <property type="project" value="InterPro"/>
</dbReference>
<accession>A0A226F160</accession>
<dbReference type="OMA" id="MHCNTVV"/>
<proteinExistence type="inferred from homology"/>
<evidence type="ECO:0000313" key="7">
    <source>
        <dbReference type="Proteomes" id="UP000198287"/>
    </source>
</evidence>
<gene>
    <name evidence="6" type="ORF">Fcan01_01343</name>
</gene>
<dbReference type="SMART" id="SM00664">
    <property type="entry name" value="DoH"/>
    <property type="match status" value="1"/>
</dbReference>
<feature type="chain" id="PRO_5012217752" evidence="4">
    <location>
        <begin position="24"/>
        <end position="594"/>
    </location>
</feature>
<dbReference type="PRINTS" id="PR00767">
    <property type="entry name" value="DBMONOXGNASE"/>
</dbReference>
<dbReference type="FunFam" id="2.60.120.230:FF:000001">
    <property type="entry name" value="Monooxygenase, DBH-like 1"/>
    <property type="match status" value="1"/>
</dbReference>
<dbReference type="GO" id="GO:0005615">
    <property type="term" value="C:extracellular space"/>
    <property type="evidence" value="ECO:0007669"/>
    <property type="project" value="TreeGrafter"/>
</dbReference>
<organism evidence="6 7">
    <name type="scientific">Folsomia candida</name>
    <name type="common">Springtail</name>
    <dbReference type="NCBI Taxonomy" id="158441"/>
    <lineage>
        <taxon>Eukaryota</taxon>
        <taxon>Metazoa</taxon>
        <taxon>Ecdysozoa</taxon>
        <taxon>Arthropoda</taxon>
        <taxon>Hexapoda</taxon>
        <taxon>Collembola</taxon>
        <taxon>Entomobryomorpha</taxon>
        <taxon>Isotomoidea</taxon>
        <taxon>Isotomidae</taxon>
        <taxon>Proisotominae</taxon>
        <taxon>Folsomia</taxon>
    </lineage>
</organism>
<dbReference type="GO" id="GO:0006589">
    <property type="term" value="P:octopamine biosynthetic process"/>
    <property type="evidence" value="ECO:0007669"/>
    <property type="project" value="TreeGrafter"/>
</dbReference>